<dbReference type="RefSeq" id="WP_305004478.1">
    <property type="nucleotide sequence ID" value="NZ_JAUQSY010000001.1"/>
</dbReference>
<protein>
    <submittedName>
        <fullName evidence="1">Uncharacterized protein</fullName>
    </submittedName>
</protein>
<comment type="caution">
    <text evidence="1">The sequence shown here is derived from an EMBL/GenBank/DDBJ whole genome shotgun (WGS) entry which is preliminary data.</text>
</comment>
<evidence type="ECO:0000313" key="2">
    <source>
        <dbReference type="Proteomes" id="UP001176429"/>
    </source>
</evidence>
<sequence>MSKARFHPEAGLLRGARQRRAAAGAQCHGLRGALRGGFELTTRLLPGCLPDDHLDKTCHSSLIALDEAAVARTGVRTPAIPTLVNQHLSLRHSGCLFSLFHRIKLGNSMAAE</sequence>
<gene>
    <name evidence="1" type="ORF">Q5H93_00335</name>
</gene>
<evidence type="ECO:0000313" key="1">
    <source>
        <dbReference type="EMBL" id="MDO7873162.1"/>
    </source>
</evidence>
<dbReference type="EMBL" id="JAUQSY010000001">
    <property type="protein sequence ID" value="MDO7873162.1"/>
    <property type="molecule type" value="Genomic_DNA"/>
</dbReference>
<dbReference type="Proteomes" id="UP001176429">
    <property type="component" value="Unassembled WGS sequence"/>
</dbReference>
<proteinExistence type="predicted"/>
<keyword evidence="2" id="KW-1185">Reference proteome</keyword>
<accession>A0ABT9B845</accession>
<name>A0ABT9B845_9BACT</name>
<reference evidence="1" key="1">
    <citation type="submission" date="2023-07" db="EMBL/GenBank/DDBJ databases">
        <authorList>
            <person name="Kim M.K."/>
        </authorList>
    </citation>
    <scope>NUCLEOTIDE SEQUENCE</scope>
    <source>
        <strain evidence="1">ASUV-10-1</strain>
    </source>
</reference>
<organism evidence="1 2">
    <name type="scientific">Hymenobacter aranciens</name>
    <dbReference type="NCBI Taxonomy" id="3063996"/>
    <lineage>
        <taxon>Bacteria</taxon>
        <taxon>Pseudomonadati</taxon>
        <taxon>Bacteroidota</taxon>
        <taxon>Cytophagia</taxon>
        <taxon>Cytophagales</taxon>
        <taxon>Hymenobacteraceae</taxon>
        <taxon>Hymenobacter</taxon>
    </lineage>
</organism>